<comment type="similarity">
    <text evidence="2">Belongs to the prominin family.</text>
</comment>
<feature type="transmembrane region" description="Helical" evidence="7">
    <location>
        <begin position="162"/>
        <end position="185"/>
    </location>
</feature>
<feature type="transmembrane region" description="Helical" evidence="7">
    <location>
        <begin position="470"/>
        <end position="499"/>
    </location>
</feature>
<dbReference type="PANTHER" id="PTHR22730">
    <property type="entry name" value="PROMININ PROM PROTEIN"/>
    <property type="match status" value="1"/>
</dbReference>
<feature type="transmembrane region" description="Helical" evidence="7">
    <location>
        <begin position="520"/>
        <end position="545"/>
    </location>
</feature>
<dbReference type="Pfam" id="PF05478">
    <property type="entry name" value="Prominin"/>
    <property type="match status" value="2"/>
</dbReference>
<evidence type="ECO:0000256" key="5">
    <source>
        <dbReference type="ARBA" id="ARBA00023136"/>
    </source>
</evidence>
<feature type="transmembrane region" description="Helical" evidence="7">
    <location>
        <begin position="113"/>
        <end position="141"/>
    </location>
</feature>
<evidence type="ECO:0008006" key="11">
    <source>
        <dbReference type="Google" id="ProtNLM"/>
    </source>
</evidence>
<evidence type="ECO:0000256" key="2">
    <source>
        <dbReference type="ARBA" id="ARBA00006058"/>
    </source>
</evidence>
<keyword evidence="5 7" id="KW-0472">Membrane</keyword>
<keyword evidence="6" id="KW-0325">Glycoprotein</keyword>
<evidence type="ECO:0000256" key="8">
    <source>
        <dbReference type="SAM" id="SignalP"/>
    </source>
</evidence>
<evidence type="ECO:0000256" key="6">
    <source>
        <dbReference type="ARBA" id="ARBA00023180"/>
    </source>
</evidence>
<dbReference type="PANTHER" id="PTHR22730:SF3">
    <property type="entry name" value="PROMININ-1"/>
    <property type="match status" value="1"/>
</dbReference>
<evidence type="ECO:0000256" key="1">
    <source>
        <dbReference type="ARBA" id="ARBA00004475"/>
    </source>
</evidence>
<feature type="chain" id="PRO_5043439715" description="Prominin-1-A-like" evidence="8">
    <location>
        <begin position="18"/>
        <end position="1002"/>
    </location>
</feature>
<dbReference type="GO" id="GO:0031528">
    <property type="term" value="C:microvillus membrane"/>
    <property type="evidence" value="ECO:0007669"/>
    <property type="project" value="UniProtKB-SubCell"/>
</dbReference>
<gene>
    <name evidence="9" type="ORF">AALO_G00270400</name>
</gene>
<name>A0AAV6FS00_9TELE</name>
<dbReference type="Proteomes" id="UP000823561">
    <property type="component" value="Chromosome 21"/>
</dbReference>
<keyword evidence="3 7" id="KW-0812">Transmembrane</keyword>
<keyword evidence="8" id="KW-0732">Signal</keyword>
<dbReference type="AlphaFoldDB" id="A0AAV6FS00"/>
<feature type="signal peptide" evidence="8">
    <location>
        <begin position="1"/>
        <end position="17"/>
    </location>
</feature>
<evidence type="ECO:0000313" key="10">
    <source>
        <dbReference type="Proteomes" id="UP000823561"/>
    </source>
</evidence>
<keyword evidence="4 7" id="KW-1133">Transmembrane helix</keyword>
<evidence type="ECO:0000256" key="7">
    <source>
        <dbReference type="SAM" id="Phobius"/>
    </source>
</evidence>
<evidence type="ECO:0000256" key="3">
    <source>
        <dbReference type="ARBA" id="ARBA00022692"/>
    </source>
</evidence>
<dbReference type="GO" id="GO:0005929">
    <property type="term" value="C:cilium"/>
    <property type="evidence" value="ECO:0007669"/>
    <property type="project" value="TreeGrafter"/>
</dbReference>
<sequence>MAWKAGLLLLCWGLTSGEVDVQAAEPESPSSPARTLDFGYVPAGVYETVAHYEPGPIGILFHMVHAFLYVVQPNPFPEDLVIRVAKDKFGAIQSEYQKPENIVLTLQVIYYEMGFVVCVLLGVIFLVLMPLVGLLFCLCRCCDNCGGEMHQRQRKNADCQRGLLATLLFSTCIVITAGILCSYAANQHLSSQLKQMRRLVNSNLRDLHTFANETPTQIEYLISQYSTAKNQVLFDLENIGPLLGGRIHEELGKEVRPALDGALNMAGDIGPLLGGRIHEELGKEVRPALDGALNMAGAMHETKEALENVSMTLEVLQDGAGKLRFNLSLVRSGLNTSLDDPVCTVPGSPAAKVCSRVLTSLSQLHVGANYSELPGVTPQLEKVNEALKTDLSGIVQKGYSSFNDTPALVADQTRNVVEGVRDMLDGIGTNITGFSKLFPMHNSLTNFTILISHGHSRIEDLYPEIDRYDFYRWTVCITLCCMVVMVLAFNLLGMLCGILGFDRHATPTTRGCISNTGGNLLMAGVGFSFIFSWILMAVVAVSFLVGGNVEKLVCEPFHTKQLFKVLDTPHLIMPAWKNFIPGYLYNDPEMDLTVESFYSNCKENRGVYSALHLDKIFNVSAFLNTSVFTEDVAHVIDGVKVDLRGIILLESEGKDNLVRFTETGIGDINYADYLEEVNKRVTLVDLLSFAKELDAQSEELPKGSLQTSLKGHASTLRQIHTQQVLPMEQSLKYVRARTTLSQSIRMLQMTSRELPSKVSTVLNTIEAAQYLISHNATFVVSQYINWVKASLALEVAPCKPFSNIVDTMEIVACSFLIDSMNTFWLGLGGATLFLLPSLILAVRLAKFYRRMDTEDVYDDFETIPMKTLPAYDTMTRFPRASAPPRHADCSGKFNQYTLALSLWIQASSFPMTTCTHRQSSECLHQHLGISTLEEAPRRSQCRRLQSDSPSSVSLLTPVRRASVCLVSSFRRLFSRMPVSATRACQRVLAVSADSDTLTFDLK</sequence>
<dbReference type="GO" id="GO:0015485">
    <property type="term" value="F:cholesterol binding"/>
    <property type="evidence" value="ECO:0007669"/>
    <property type="project" value="TreeGrafter"/>
</dbReference>
<dbReference type="InterPro" id="IPR008795">
    <property type="entry name" value="Prominin"/>
</dbReference>
<feature type="transmembrane region" description="Helical" evidence="7">
    <location>
        <begin position="823"/>
        <end position="842"/>
    </location>
</feature>
<comment type="subcellular location">
    <subcellularLocation>
        <location evidence="1">Cell projection</location>
        <location evidence="1">Microvillus membrane</location>
        <topology evidence="1">Multi-pass membrane protein</topology>
    </subcellularLocation>
</comment>
<dbReference type="GO" id="GO:0071914">
    <property type="term" value="C:prominosome"/>
    <property type="evidence" value="ECO:0007669"/>
    <property type="project" value="TreeGrafter"/>
</dbReference>
<proteinExistence type="inferred from homology"/>
<dbReference type="GO" id="GO:0016324">
    <property type="term" value="C:apical plasma membrane"/>
    <property type="evidence" value="ECO:0007669"/>
    <property type="project" value="TreeGrafter"/>
</dbReference>
<protein>
    <recommendedName>
        <fullName evidence="11">Prominin-1-A-like</fullName>
    </recommendedName>
</protein>
<organism evidence="9 10">
    <name type="scientific">Alosa alosa</name>
    <name type="common">allis shad</name>
    <dbReference type="NCBI Taxonomy" id="278164"/>
    <lineage>
        <taxon>Eukaryota</taxon>
        <taxon>Metazoa</taxon>
        <taxon>Chordata</taxon>
        <taxon>Craniata</taxon>
        <taxon>Vertebrata</taxon>
        <taxon>Euteleostomi</taxon>
        <taxon>Actinopterygii</taxon>
        <taxon>Neopterygii</taxon>
        <taxon>Teleostei</taxon>
        <taxon>Clupei</taxon>
        <taxon>Clupeiformes</taxon>
        <taxon>Clupeoidei</taxon>
        <taxon>Clupeidae</taxon>
        <taxon>Alosa</taxon>
    </lineage>
</organism>
<evidence type="ECO:0000313" key="9">
    <source>
        <dbReference type="EMBL" id="KAG5263945.1"/>
    </source>
</evidence>
<dbReference type="EMBL" id="JADWDJ010000021">
    <property type="protein sequence ID" value="KAG5263945.1"/>
    <property type="molecule type" value="Genomic_DNA"/>
</dbReference>
<dbReference type="GO" id="GO:0009986">
    <property type="term" value="C:cell surface"/>
    <property type="evidence" value="ECO:0007669"/>
    <property type="project" value="TreeGrafter"/>
</dbReference>
<keyword evidence="10" id="KW-1185">Reference proteome</keyword>
<comment type="caution">
    <text evidence="9">The sequence shown here is derived from an EMBL/GenBank/DDBJ whole genome shotgun (WGS) entry which is preliminary data.</text>
</comment>
<accession>A0AAV6FS00</accession>
<evidence type="ECO:0000256" key="4">
    <source>
        <dbReference type="ARBA" id="ARBA00022989"/>
    </source>
</evidence>
<reference evidence="9" key="1">
    <citation type="submission" date="2020-10" db="EMBL/GenBank/DDBJ databases">
        <title>Chromosome-scale genome assembly of the Allis shad, Alosa alosa.</title>
        <authorList>
            <person name="Margot Z."/>
            <person name="Christophe K."/>
            <person name="Cabau C."/>
            <person name="Louis A."/>
            <person name="Berthelot C."/>
            <person name="Parey E."/>
            <person name="Roest Crollius H."/>
            <person name="Montfort J."/>
            <person name="Robinson-Rechavi M."/>
            <person name="Bucao C."/>
            <person name="Bouchez O."/>
            <person name="Gislard M."/>
            <person name="Lluch J."/>
            <person name="Milhes M."/>
            <person name="Lampietro C."/>
            <person name="Lopez Roques C."/>
            <person name="Donnadieu C."/>
            <person name="Braasch I."/>
            <person name="Desvignes T."/>
            <person name="Postlethwait J."/>
            <person name="Bobe J."/>
            <person name="Guiguen Y."/>
        </authorList>
    </citation>
    <scope>NUCLEOTIDE SEQUENCE</scope>
    <source>
        <strain evidence="9">M-15738</strain>
        <tissue evidence="9">Blood</tissue>
    </source>
</reference>